<protein>
    <submittedName>
        <fullName evidence="1">Uncharacterized protein</fullName>
    </submittedName>
</protein>
<keyword evidence="2" id="KW-1185">Reference proteome</keyword>
<evidence type="ECO:0000313" key="2">
    <source>
        <dbReference type="Proteomes" id="UP001417504"/>
    </source>
</evidence>
<proteinExistence type="predicted"/>
<evidence type="ECO:0000313" key="1">
    <source>
        <dbReference type="EMBL" id="KAK9124701.1"/>
    </source>
</evidence>
<dbReference type="Proteomes" id="UP001417504">
    <property type="component" value="Unassembled WGS sequence"/>
</dbReference>
<gene>
    <name evidence="1" type="ORF">Sjap_014303</name>
</gene>
<dbReference type="EMBL" id="JBBNAE010000005">
    <property type="protein sequence ID" value="KAK9124701.1"/>
    <property type="molecule type" value="Genomic_DNA"/>
</dbReference>
<dbReference type="AlphaFoldDB" id="A0AAP0IZL4"/>
<reference evidence="1 2" key="1">
    <citation type="submission" date="2024-01" db="EMBL/GenBank/DDBJ databases">
        <title>Genome assemblies of Stephania.</title>
        <authorList>
            <person name="Yang L."/>
        </authorList>
    </citation>
    <scope>NUCLEOTIDE SEQUENCE [LARGE SCALE GENOMIC DNA]</scope>
    <source>
        <strain evidence="1">QJT</strain>
        <tissue evidence="1">Leaf</tissue>
    </source>
</reference>
<organism evidence="1 2">
    <name type="scientific">Stephania japonica</name>
    <dbReference type="NCBI Taxonomy" id="461633"/>
    <lineage>
        <taxon>Eukaryota</taxon>
        <taxon>Viridiplantae</taxon>
        <taxon>Streptophyta</taxon>
        <taxon>Embryophyta</taxon>
        <taxon>Tracheophyta</taxon>
        <taxon>Spermatophyta</taxon>
        <taxon>Magnoliopsida</taxon>
        <taxon>Ranunculales</taxon>
        <taxon>Menispermaceae</taxon>
        <taxon>Menispermoideae</taxon>
        <taxon>Cissampelideae</taxon>
        <taxon>Stephania</taxon>
    </lineage>
</organism>
<comment type="caution">
    <text evidence="1">The sequence shown here is derived from an EMBL/GenBank/DDBJ whole genome shotgun (WGS) entry which is preliminary data.</text>
</comment>
<sequence>MEIVGIRFVLHQNPHLTSLGAVLQQSLDPLQDDVDFFETQRGRARKIITIMDDRTVDQDLLEERDEDLGFADDGRGAALENEIERFQI</sequence>
<accession>A0AAP0IZL4</accession>
<name>A0AAP0IZL4_9MAGN</name>